<dbReference type="AlphaFoldDB" id="A0A7V1PVA0"/>
<dbReference type="InterPro" id="IPR004090">
    <property type="entry name" value="Chemotax_Me-accpt_rcpt"/>
</dbReference>
<dbReference type="Pfam" id="PF02743">
    <property type="entry name" value="dCache_1"/>
    <property type="match status" value="1"/>
</dbReference>
<dbReference type="Pfam" id="PF00015">
    <property type="entry name" value="MCPsignal"/>
    <property type="match status" value="1"/>
</dbReference>
<evidence type="ECO:0000313" key="13">
    <source>
        <dbReference type="EMBL" id="HED10412.1"/>
    </source>
</evidence>
<comment type="subcellular location">
    <subcellularLocation>
        <location evidence="1">Cell membrane</location>
        <topology evidence="1">Multi-pass membrane protein</topology>
    </subcellularLocation>
</comment>
<dbReference type="SUPFAM" id="SSF58104">
    <property type="entry name" value="Methyl-accepting chemotaxis protein (MCP) signaling domain"/>
    <property type="match status" value="1"/>
</dbReference>
<feature type="domain" description="HAMP" evidence="12">
    <location>
        <begin position="435"/>
        <end position="487"/>
    </location>
</feature>
<protein>
    <submittedName>
        <fullName evidence="13">Methyl-accepting chemotaxis protein</fullName>
    </submittedName>
</protein>
<evidence type="ECO:0000256" key="8">
    <source>
        <dbReference type="PROSITE-ProRule" id="PRU00284"/>
    </source>
</evidence>
<keyword evidence="3" id="KW-0488">Methylation</keyword>
<dbReference type="Proteomes" id="UP000886005">
    <property type="component" value="Unassembled WGS sequence"/>
</dbReference>
<dbReference type="SMART" id="SM00283">
    <property type="entry name" value="MA"/>
    <property type="match status" value="1"/>
</dbReference>
<feature type="region of interest" description="Disordered" evidence="9">
    <location>
        <begin position="719"/>
        <end position="738"/>
    </location>
</feature>
<keyword evidence="5 10" id="KW-1133">Transmembrane helix</keyword>
<dbReference type="Gene3D" id="3.30.450.20">
    <property type="entry name" value="PAS domain"/>
    <property type="match status" value="1"/>
</dbReference>
<gene>
    <name evidence="13" type="ORF">ENJ10_06965</name>
</gene>
<dbReference type="Gene3D" id="1.20.120.1530">
    <property type="match status" value="2"/>
</dbReference>
<keyword evidence="4 10" id="KW-0812">Transmembrane</keyword>
<dbReference type="InterPro" id="IPR004089">
    <property type="entry name" value="MCPsignal_dom"/>
</dbReference>
<dbReference type="GO" id="GO:0006935">
    <property type="term" value="P:chemotaxis"/>
    <property type="evidence" value="ECO:0007669"/>
    <property type="project" value="InterPro"/>
</dbReference>
<comment type="similarity">
    <text evidence="7">Belongs to the methyl-accepting chemotaxis (MCP) protein family.</text>
</comment>
<evidence type="ECO:0000259" key="11">
    <source>
        <dbReference type="PROSITE" id="PS50111"/>
    </source>
</evidence>
<dbReference type="SUPFAM" id="SSF158472">
    <property type="entry name" value="HAMP domain-like"/>
    <property type="match status" value="1"/>
</dbReference>
<dbReference type="GO" id="GO:0004888">
    <property type="term" value="F:transmembrane signaling receptor activity"/>
    <property type="evidence" value="ECO:0007669"/>
    <property type="project" value="InterPro"/>
</dbReference>
<evidence type="ECO:0000256" key="5">
    <source>
        <dbReference type="ARBA" id="ARBA00022989"/>
    </source>
</evidence>
<feature type="domain" description="HAMP" evidence="12">
    <location>
        <begin position="655"/>
        <end position="707"/>
    </location>
</feature>
<dbReference type="PRINTS" id="PR00260">
    <property type="entry name" value="CHEMTRNSDUCR"/>
</dbReference>
<keyword evidence="2" id="KW-1003">Cell membrane</keyword>
<evidence type="ECO:0000256" key="9">
    <source>
        <dbReference type="SAM" id="MobiDB-lite"/>
    </source>
</evidence>
<dbReference type="Gene3D" id="6.10.340.10">
    <property type="match status" value="1"/>
</dbReference>
<dbReference type="CDD" id="cd06225">
    <property type="entry name" value="HAMP"/>
    <property type="match status" value="1"/>
</dbReference>
<feature type="compositionally biased region" description="Polar residues" evidence="9">
    <location>
        <begin position="723"/>
        <end position="738"/>
    </location>
</feature>
<sequence length="1010" mass="111468">MENFSIQKKLVLSFLFATTIAVTVTGLSSYWQARDALQDRAMAQLSALRTNKAMQIEHYMKQIENQIVTLSESHMVIKAMKEFSGAFNELRNEKITEEMQAGLMGYYNHEFLKRLNRNTGKQNEYTSYLPDQNASLYLQFQYIVNNPSATGEKLKLDYAHDNSRYSRVHQRYHPAFRNYLQRFGLYDIFLVDSRSGDIVYTVFKEVDFATNLLTGPYKDSNFSRAFREVKDAADPEEVRLIDFQFYEPSYGAPASFIASPVFDEGEQVGVLVFQMPIDEINNIMTDNQKWQESGLGKTGEAFLIGDDYKMRSASRFLIEDKDTYFKNLAASGYDTAVLDEMRTYGSPILLQTIKTEATEDVFRGISANKIITDYRGERVLNSYSPLNISGVNWAIISKIDEDEAFASVYTLRNFTFFWGFIILLLAGAGAFWYGRKFARPIVRITEVAKNISRGDLRDDVDYQGSDEIGELAESFREMGRALQEKAAAAKAIARGDLDVQIKQASEADDLGMAMQTMKDKIQKVVATIQETIEHQKQGQLSARCDLSEMEGAFATLVRGVNEALDAVIDPMKSTIEVIGEYAAGDLEKRMNELPGEQKVLSGALNEIRSNLMAVIDEGLKLSEEAARGNLQYRGDKDSFSGAYGRIIDGFNKALDAAIEPVNESLSVLNAAAAGDLTARVTGDYKGDHAKIKTALNHTLDALDDVLGQVNEAVAQVSEGAKQVSDNSQSVSQGATEQASSLEEISASMTEINSQARSNAENTEQAQAISEQTKVSADTGNEHMQRMMDSITNINDASREISKIIKAIDEIAFQTNLLSLNAAVEAARAGVHGKGFAVVAEEVRNLAQRSAKAAQETAELIEGSVSKAREGLEIAKQTGEALGEIISGITKSKDLIDEIALASREQVSGIEQTTLALAQIDKVTQSNTASAEESAAASEELSGQADTLKQVISRFKLSSTRHSFVRTEPEEQTVAPPAEPEFITEGFSGEALAPEEEEIKIELSDHDFGDF</sequence>
<dbReference type="GO" id="GO:0005886">
    <property type="term" value="C:plasma membrane"/>
    <property type="evidence" value="ECO:0007669"/>
    <property type="project" value="UniProtKB-SubCell"/>
</dbReference>
<dbReference type="EMBL" id="DRLD01000190">
    <property type="protein sequence ID" value="HED10412.1"/>
    <property type="molecule type" value="Genomic_DNA"/>
</dbReference>
<dbReference type="PANTHER" id="PTHR43531:SF14">
    <property type="entry name" value="METHYL-ACCEPTING CHEMOTAXIS PROTEIN I-RELATED"/>
    <property type="match status" value="1"/>
</dbReference>
<evidence type="ECO:0000256" key="7">
    <source>
        <dbReference type="ARBA" id="ARBA00029447"/>
    </source>
</evidence>
<dbReference type="PROSITE" id="PS50885">
    <property type="entry name" value="HAMP"/>
    <property type="match status" value="2"/>
</dbReference>
<dbReference type="InterPro" id="IPR033479">
    <property type="entry name" value="dCache_1"/>
</dbReference>
<dbReference type="PROSITE" id="PS50111">
    <property type="entry name" value="CHEMOTAXIS_TRANSDUC_2"/>
    <property type="match status" value="1"/>
</dbReference>
<dbReference type="SMART" id="SM00304">
    <property type="entry name" value="HAMP"/>
    <property type="match status" value="3"/>
</dbReference>
<feature type="transmembrane region" description="Helical" evidence="10">
    <location>
        <begin position="416"/>
        <end position="434"/>
    </location>
</feature>
<dbReference type="GO" id="GO:0007165">
    <property type="term" value="P:signal transduction"/>
    <property type="evidence" value="ECO:0007669"/>
    <property type="project" value="UniProtKB-KW"/>
</dbReference>
<evidence type="ECO:0000256" key="2">
    <source>
        <dbReference type="ARBA" id="ARBA00022475"/>
    </source>
</evidence>
<feature type="domain" description="Methyl-accepting transducer" evidence="11">
    <location>
        <begin position="712"/>
        <end position="941"/>
    </location>
</feature>
<evidence type="ECO:0000259" key="12">
    <source>
        <dbReference type="PROSITE" id="PS50885"/>
    </source>
</evidence>
<proteinExistence type="inferred from homology"/>
<dbReference type="InterPro" id="IPR003660">
    <property type="entry name" value="HAMP_dom"/>
</dbReference>
<evidence type="ECO:0000256" key="1">
    <source>
        <dbReference type="ARBA" id="ARBA00004651"/>
    </source>
</evidence>
<keyword evidence="8" id="KW-0807">Transducer</keyword>
<dbReference type="InterPro" id="IPR051310">
    <property type="entry name" value="MCP_chemotaxis"/>
</dbReference>
<dbReference type="Pfam" id="PF00672">
    <property type="entry name" value="HAMP"/>
    <property type="match status" value="2"/>
</dbReference>
<evidence type="ECO:0000256" key="6">
    <source>
        <dbReference type="ARBA" id="ARBA00023136"/>
    </source>
</evidence>
<organism evidence="13">
    <name type="scientific">Caldithrix abyssi</name>
    <dbReference type="NCBI Taxonomy" id="187145"/>
    <lineage>
        <taxon>Bacteria</taxon>
        <taxon>Pseudomonadati</taxon>
        <taxon>Calditrichota</taxon>
        <taxon>Calditrichia</taxon>
        <taxon>Calditrichales</taxon>
        <taxon>Calditrichaceae</taxon>
        <taxon>Caldithrix</taxon>
    </lineage>
</organism>
<dbReference type="Gene3D" id="1.10.287.950">
    <property type="entry name" value="Methyl-accepting chemotaxis protein"/>
    <property type="match status" value="1"/>
</dbReference>
<keyword evidence="6 10" id="KW-0472">Membrane</keyword>
<reference evidence="13" key="1">
    <citation type="journal article" date="2020" name="mSystems">
        <title>Genome- and Community-Level Interaction Insights into Carbon Utilization and Element Cycling Functions of Hydrothermarchaeota in Hydrothermal Sediment.</title>
        <authorList>
            <person name="Zhou Z."/>
            <person name="Liu Y."/>
            <person name="Xu W."/>
            <person name="Pan J."/>
            <person name="Luo Z.H."/>
            <person name="Li M."/>
        </authorList>
    </citation>
    <scope>NUCLEOTIDE SEQUENCE [LARGE SCALE GENOMIC DNA]</scope>
    <source>
        <strain evidence="13">HyVt-456</strain>
    </source>
</reference>
<evidence type="ECO:0000256" key="10">
    <source>
        <dbReference type="SAM" id="Phobius"/>
    </source>
</evidence>
<dbReference type="PANTHER" id="PTHR43531">
    <property type="entry name" value="PROTEIN ICFG"/>
    <property type="match status" value="1"/>
</dbReference>
<dbReference type="CDD" id="cd11386">
    <property type="entry name" value="MCP_signal"/>
    <property type="match status" value="1"/>
</dbReference>
<comment type="caution">
    <text evidence="13">The sequence shown here is derived from an EMBL/GenBank/DDBJ whole genome shotgun (WGS) entry which is preliminary data.</text>
</comment>
<evidence type="ECO:0000256" key="3">
    <source>
        <dbReference type="ARBA" id="ARBA00022481"/>
    </source>
</evidence>
<accession>A0A7V1PVA0</accession>
<name>A0A7V1PVA0_CALAY</name>
<evidence type="ECO:0000256" key="4">
    <source>
        <dbReference type="ARBA" id="ARBA00022692"/>
    </source>
</evidence>
<dbReference type="Pfam" id="PF18947">
    <property type="entry name" value="HAMP_2"/>
    <property type="match status" value="2"/>
</dbReference>
<dbReference type="FunFam" id="1.10.287.950:FF:000001">
    <property type="entry name" value="Methyl-accepting chemotaxis sensory transducer"/>
    <property type="match status" value="1"/>
</dbReference>